<accession>A0A4R1HUN0</accession>
<evidence type="ECO:0000259" key="3">
    <source>
        <dbReference type="PROSITE" id="PS51186"/>
    </source>
</evidence>
<keyword evidence="5" id="KW-1185">Reference proteome</keyword>
<dbReference type="EMBL" id="SMFZ01000001">
    <property type="protein sequence ID" value="TCK25968.1"/>
    <property type="molecule type" value="Genomic_DNA"/>
</dbReference>
<dbReference type="InterPro" id="IPR050680">
    <property type="entry name" value="YpeA/RimI_acetyltransf"/>
</dbReference>
<organism evidence="4 5">
    <name type="scientific">Pseudonocardia endophytica</name>
    <dbReference type="NCBI Taxonomy" id="401976"/>
    <lineage>
        <taxon>Bacteria</taxon>
        <taxon>Bacillati</taxon>
        <taxon>Actinomycetota</taxon>
        <taxon>Actinomycetes</taxon>
        <taxon>Pseudonocardiales</taxon>
        <taxon>Pseudonocardiaceae</taxon>
        <taxon>Pseudonocardia</taxon>
    </lineage>
</organism>
<dbReference type="Gene3D" id="3.40.630.30">
    <property type="match status" value="1"/>
</dbReference>
<comment type="caution">
    <text evidence="4">The sequence shown here is derived from an EMBL/GenBank/DDBJ whole genome shotgun (WGS) entry which is preliminary data.</text>
</comment>
<dbReference type="Pfam" id="PF00583">
    <property type="entry name" value="Acetyltransf_1"/>
    <property type="match status" value="1"/>
</dbReference>
<dbReference type="InterPro" id="IPR000182">
    <property type="entry name" value="GNAT_dom"/>
</dbReference>
<evidence type="ECO:0000313" key="4">
    <source>
        <dbReference type="EMBL" id="TCK25968.1"/>
    </source>
</evidence>
<dbReference type="AlphaFoldDB" id="A0A4R1HUN0"/>
<proteinExistence type="predicted"/>
<feature type="domain" description="N-acetyltransferase" evidence="3">
    <location>
        <begin position="6"/>
        <end position="166"/>
    </location>
</feature>
<dbReference type="RefSeq" id="WP_207908619.1">
    <property type="nucleotide sequence ID" value="NZ_SMFZ01000001.1"/>
</dbReference>
<evidence type="ECO:0000313" key="5">
    <source>
        <dbReference type="Proteomes" id="UP000295560"/>
    </source>
</evidence>
<reference evidence="4 5" key="1">
    <citation type="submission" date="2019-03" db="EMBL/GenBank/DDBJ databases">
        <title>Sequencing the genomes of 1000 actinobacteria strains.</title>
        <authorList>
            <person name="Klenk H.-P."/>
        </authorList>
    </citation>
    <scope>NUCLEOTIDE SEQUENCE [LARGE SCALE GENOMIC DNA]</scope>
    <source>
        <strain evidence="4 5">DSM 44969</strain>
    </source>
</reference>
<dbReference type="PANTHER" id="PTHR43420">
    <property type="entry name" value="ACETYLTRANSFERASE"/>
    <property type="match status" value="1"/>
</dbReference>
<evidence type="ECO:0000256" key="1">
    <source>
        <dbReference type="ARBA" id="ARBA00022679"/>
    </source>
</evidence>
<keyword evidence="1 4" id="KW-0808">Transferase</keyword>
<sequence length="167" mass="17648">MTDEIGAPRQATPGDVEGMVDVVAIVAPEGSLGAQHPVDREMLRERYGAGVAAEHPTGVWVVDVGGRVGGFALVFPPGPTGVLDLAMALLPEARGRGAGRALLDTALAHARANDVHKVELEAWVDNARAIALYTAAGFVVEGVRRDHYRRRDGSLRSTLLMAVHLAD</sequence>
<protein>
    <submittedName>
        <fullName evidence="4">Acetyltransferase (GNAT) family protein</fullName>
    </submittedName>
</protein>
<dbReference type="InterPro" id="IPR016181">
    <property type="entry name" value="Acyl_CoA_acyltransferase"/>
</dbReference>
<dbReference type="PROSITE" id="PS51186">
    <property type="entry name" value="GNAT"/>
    <property type="match status" value="1"/>
</dbReference>
<name>A0A4R1HUN0_PSEEN</name>
<keyword evidence="2" id="KW-0012">Acyltransferase</keyword>
<evidence type="ECO:0000256" key="2">
    <source>
        <dbReference type="ARBA" id="ARBA00023315"/>
    </source>
</evidence>
<dbReference type="GO" id="GO:0016747">
    <property type="term" value="F:acyltransferase activity, transferring groups other than amino-acyl groups"/>
    <property type="evidence" value="ECO:0007669"/>
    <property type="project" value="InterPro"/>
</dbReference>
<dbReference type="SUPFAM" id="SSF55729">
    <property type="entry name" value="Acyl-CoA N-acyltransferases (Nat)"/>
    <property type="match status" value="1"/>
</dbReference>
<dbReference type="Proteomes" id="UP000295560">
    <property type="component" value="Unassembled WGS sequence"/>
</dbReference>
<gene>
    <name evidence="4" type="ORF">EV378_1795</name>
</gene>
<dbReference type="CDD" id="cd04301">
    <property type="entry name" value="NAT_SF"/>
    <property type="match status" value="1"/>
</dbReference>